<keyword evidence="4 9" id="KW-0812">Transmembrane</keyword>
<dbReference type="GO" id="GO:0015095">
    <property type="term" value="F:magnesium ion transmembrane transporter activity"/>
    <property type="evidence" value="ECO:0007669"/>
    <property type="project" value="UniProtKB-UniRule"/>
</dbReference>
<comment type="subcellular location">
    <subcellularLocation>
        <location evidence="9">Cell membrane</location>
        <topology evidence="9">Multi-pass membrane protein</topology>
    </subcellularLocation>
    <subcellularLocation>
        <location evidence="1">Membrane</location>
        <topology evidence="1">Multi-pass membrane protein</topology>
    </subcellularLocation>
</comment>
<reference evidence="11 12" key="1">
    <citation type="submission" date="2015-10" db="EMBL/GenBank/DDBJ databases">
        <title>Metagenome-Assembled Genomes uncover a global brackish microbiome.</title>
        <authorList>
            <person name="Hugerth L.W."/>
            <person name="Larsson J."/>
            <person name="Alneberg J."/>
            <person name="Lindh M.V."/>
            <person name="Legrand C."/>
            <person name="Pinhassi J."/>
            <person name="Andersson A.F."/>
        </authorList>
    </citation>
    <scope>NUCLEOTIDE SEQUENCE [LARGE SCALE GENOMIC DNA]</scope>
    <source>
        <strain evidence="11">BACL1 MAG-120820-bin45</strain>
    </source>
</reference>
<keyword evidence="5 9" id="KW-0460">Magnesium</keyword>
<dbReference type="Proteomes" id="UP000051027">
    <property type="component" value="Unassembled WGS sequence"/>
</dbReference>
<feature type="transmembrane region" description="Helical" evidence="9">
    <location>
        <begin position="362"/>
        <end position="383"/>
    </location>
</feature>
<dbReference type="InterPro" id="IPR038076">
    <property type="entry name" value="MgtE_N_sf"/>
</dbReference>
<evidence type="ECO:0000313" key="12">
    <source>
        <dbReference type="Proteomes" id="UP000051027"/>
    </source>
</evidence>
<dbReference type="InterPro" id="IPR046342">
    <property type="entry name" value="CBS_dom_sf"/>
</dbReference>
<gene>
    <name evidence="11" type="ORF">ABS10_03580</name>
</gene>
<dbReference type="InterPro" id="IPR006668">
    <property type="entry name" value="Mg_transptr_MgtE_intracell_dom"/>
</dbReference>
<dbReference type="Gene3D" id="1.25.60.10">
    <property type="entry name" value="MgtE N-terminal domain-like"/>
    <property type="match status" value="1"/>
</dbReference>
<organism evidence="11 12">
    <name type="scientific">SAR86 cluster bacterium BACL1 MAG-120820-bin45</name>
    <dbReference type="NCBI Taxonomy" id="1655612"/>
    <lineage>
        <taxon>Bacteria</taxon>
        <taxon>Pseudomonadati</taxon>
        <taxon>Pseudomonadota</taxon>
        <taxon>Gammaproteobacteria</taxon>
        <taxon>SAR86 cluster</taxon>
    </lineage>
</organism>
<feature type="transmembrane region" description="Helical" evidence="9">
    <location>
        <begin position="427"/>
        <end position="450"/>
    </location>
</feature>
<evidence type="ECO:0000256" key="3">
    <source>
        <dbReference type="ARBA" id="ARBA00022448"/>
    </source>
</evidence>
<feature type="transmembrane region" description="Helical" evidence="9">
    <location>
        <begin position="289"/>
        <end position="309"/>
    </location>
</feature>
<sequence>MSDIVPHQFPSDELLKSINGKDVSSSLNQLKRMLANMHAPEIAHSLESLPPKERKLLWSIIEIEDEGEIISELNDEIQQELIAEISTAELIKIIEDLELDEIVDILQALPDSKTQNVLSAMSMRDRQRITEALVYPEDSAGGLMNTDIISVRPEHSLEVVMRYLRAQKELPHNTDQIFVVSRENKYLGSLPVSKILVSEPTLNIRELMETATQPLPVDMSDKDVARLFEQNDWVSAPVVDEDFNLIGRITIDDVVDVIREDADQNFLGMAGIAEDTFAAPARAARSRMLWLSINLITAFIASLTISLFQATIDQIVYLAILMPIVASMGGVAATQTLTIMIRGLTLQQINSTNVNWLFKRELAVSIVNGILLSVLVGGITYLWFHEIIISVLICVAMIINLMSSAVAGIFIPIILRKFNQDPAIAGSVVVTTVTDVIGFFSFLGLATIFLT</sequence>
<evidence type="ECO:0000256" key="9">
    <source>
        <dbReference type="RuleBase" id="RU362011"/>
    </source>
</evidence>
<evidence type="ECO:0000256" key="2">
    <source>
        <dbReference type="ARBA" id="ARBA00009749"/>
    </source>
</evidence>
<dbReference type="CDD" id="cd04606">
    <property type="entry name" value="CBS_pair_Mg_transporter"/>
    <property type="match status" value="1"/>
</dbReference>
<comment type="subunit">
    <text evidence="9">Homodimer.</text>
</comment>
<evidence type="ECO:0000256" key="8">
    <source>
        <dbReference type="PROSITE-ProRule" id="PRU00703"/>
    </source>
</evidence>
<dbReference type="InterPro" id="IPR036739">
    <property type="entry name" value="SLC41_membr_dom_sf"/>
</dbReference>
<dbReference type="NCBIfam" id="TIGR00400">
    <property type="entry name" value="mgtE"/>
    <property type="match status" value="1"/>
</dbReference>
<dbReference type="EMBL" id="LICS01000001">
    <property type="protein sequence ID" value="KRO96438.1"/>
    <property type="molecule type" value="Genomic_DNA"/>
</dbReference>
<dbReference type="Gene3D" id="1.10.357.20">
    <property type="entry name" value="SLC41 divalent cation transporters, integral membrane domain"/>
    <property type="match status" value="1"/>
</dbReference>
<evidence type="ECO:0000256" key="5">
    <source>
        <dbReference type="ARBA" id="ARBA00022842"/>
    </source>
</evidence>
<comment type="function">
    <text evidence="9">Acts as a magnesium transporter.</text>
</comment>
<dbReference type="AlphaFoldDB" id="A0A0R2UAC3"/>
<name>A0A0R2UAC3_9GAMM</name>
<evidence type="ECO:0000256" key="7">
    <source>
        <dbReference type="ARBA" id="ARBA00023136"/>
    </source>
</evidence>
<dbReference type="InterPro" id="IPR000644">
    <property type="entry name" value="CBS_dom"/>
</dbReference>
<dbReference type="Pfam" id="PF01769">
    <property type="entry name" value="MgtE"/>
    <property type="match status" value="1"/>
</dbReference>
<evidence type="ECO:0000259" key="10">
    <source>
        <dbReference type="PROSITE" id="PS51371"/>
    </source>
</evidence>
<proteinExistence type="inferred from homology"/>
<dbReference type="PANTHER" id="PTHR43773:SF1">
    <property type="entry name" value="MAGNESIUM TRANSPORTER MGTE"/>
    <property type="match status" value="1"/>
</dbReference>
<dbReference type="SMART" id="SM00924">
    <property type="entry name" value="MgtE_N"/>
    <property type="match status" value="1"/>
</dbReference>
<comment type="caution">
    <text evidence="11">The sequence shown here is derived from an EMBL/GenBank/DDBJ whole genome shotgun (WGS) entry which is preliminary data.</text>
</comment>
<dbReference type="InterPro" id="IPR006669">
    <property type="entry name" value="MgtE_transporter"/>
</dbReference>
<feature type="transmembrane region" description="Helical" evidence="9">
    <location>
        <begin position="315"/>
        <end position="341"/>
    </location>
</feature>
<dbReference type="GO" id="GO:0005886">
    <property type="term" value="C:plasma membrane"/>
    <property type="evidence" value="ECO:0007669"/>
    <property type="project" value="UniProtKB-SubCell"/>
</dbReference>
<feature type="transmembrane region" description="Helical" evidence="9">
    <location>
        <begin position="389"/>
        <end position="415"/>
    </location>
</feature>
<comment type="similarity">
    <text evidence="2 9">Belongs to the SLC41A transporter family.</text>
</comment>
<feature type="domain" description="CBS" evidence="10">
    <location>
        <begin position="144"/>
        <end position="207"/>
    </location>
</feature>
<keyword evidence="7 9" id="KW-0472">Membrane</keyword>
<evidence type="ECO:0000256" key="4">
    <source>
        <dbReference type="ARBA" id="ARBA00022692"/>
    </source>
</evidence>
<evidence type="ECO:0000256" key="1">
    <source>
        <dbReference type="ARBA" id="ARBA00004141"/>
    </source>
</evidence>
<feature type="domain" description="CBS" evidence="10">
    <location>
        <begin position="208"/>
        <end position="264"/>
    </location>
</feature>
<evidence type="ECO:0000256" key="6">
    <source>
        <dbReference type="ARBA" id="ARBA00022989"/>
    </source>
</evidence>
<dbReference type="Pfam" id="PF03448">
    <property type="entry name" value="MgtE_N"/>
    <property type="match status" value="1"/>
</dbReference>
<protein>
    <recommendedName>
        <fullName evidence="9">Magnesium transporter MgtE</fullName>
    </recommendedName>
</protein>
<dbReference type="SUPFAM" id="SSF158791">
    <property type="entry name" value="MgtE N-terminal domain-like"/>
    <property type="match status" value="1"/>
</dbReference>
<keyword evidence="8" id="KW-0129">CBS domain</keyword>
<dbReference type="SUPFAM" id="SSF54631">
    <property type="entry name" value="CBS-domain pair"/>
    <property type="match status" value="1"/>
</dbReference>
<dbReference type="SUPFAM" id="SSF161093">
    <property type="entry name" value="MgtE membrane domain-like"/>
    <property type="match status" value="1"/>
</dbReference>
<dbReference type="InterPro" id="IPR006667">
    <property type="entry name" value="SLC41_membr_dom"/>
</dbReference>
<keyword evidence="3 9" id="KW-0813">Transport</keyword>
<dbReference type="STRING" id="1655612.ABS10_03580"/>
<accession>A0A0R2UAC3</accession>
<evidence type="ECO:0000313" key="11">
    <source>
        <dbReference type="EMBL" id="KRO96438.1"/>
    </source>
</evidence>
<dbReference type="PANTHER" id="PTHR43773">
    <property type="entry name" value="MAGNESIUM TRANSPORTER MGTE"/>
    <property type="match status" value="1"/>
</dbReference>
<keyword evidence="9" id="KW-0479">Metal-binding</keyword>
<keyword evidence="6 9" id="KW-1133">Transmembrane helix</keyword>
<dbReference type="Gene3D" id="3.10.580.10">
    <property type="entry name" value="CBS-domain"/>
    <property type="match status" value="1"/>
</dbReference>
<dbReference type="PROSITE" id="PS51371">
    <property type="entry name" value="CBS"/>
    <property type="match status" value="2"/>
</dbReference>
<dbReference type="GO" id="GO:0046872">
    <property type="term" value="F:metal ion binding"/>
    <property type="evidence" value="ECO:0007669"/>
    <property type="project" value="UniProtKB-KW"/>
</dbReference>
<dbReference type="Pfam" id="PF00571">
    <property type="entry name" value="CBS"/>
    <property type="match status" value="2"/>
</dbReference>
<keyword evidence="9" id="KW-1003">Cell membrane</keyword>